<keyword evidence="7" id="KW-0223">Dioxygenase</keyword>
<sequence length="254" mass="28533">MIKPLFLAHGSPMMAIEQSVYTKFLNDLGRSINPKAIVVFTAHWTTETLTISASDSIYDTVYDFYGFPEELYKIKYPARGSSTIATKIKNKLIDSGIDVKTDLTRGLDHGAWTLLKHLYPKANIPVVQVSINYTLPIDKQIKIGNALKELGSEDILILGSGNTVHNLRLVDFDSKTIDSWSKEFDDWLIDKIGNKDLNALNNYKKYAPHANLAVPTADHLVPLFIALGSSSELTPRVIFRDYQLGNLSYLCYEF</sequence>
<keyword evidence="4" id="KW-0862">Zinc</keyword>
<evidence type="ECO:0000256" key="1">
    <source>
        <dbReference type="ARBA" id="ARBA00001947"/>
    </source>
</evidence>
<keyword evidence="5" id="KW-0560">Oxidoreductase</keyword>
<gene>
    <name evidence="7" type="ORF">LF65_02636</name>
</gene>
<accession>A0A0B5QAH8</accession>
<comment type="cofactor">
    <cofactor evidence="1">
        <name>Zn(2+)</name>
        <dbReference type="ChEBI" id="CHEBI:29105"/>
    </cofactor>
</comment>
<organism evidence="7 8">
    <name type="scientific">Clostridium beijerinckii</name>
    <name type="common">Clostridium MP</name>
    <dbReference type="NCBI Taxonomy" id="1520"/>
    <lineage>
        <taxon>Bacteria</taxon>
        <taxon>Bacillati</taxon>
        <taxon>Bacillota</taxon>
        <taxon>Clostridia</taxon>
        <taxon>Eubacteriales</taxon>
        <taxon>Clostridiaceae</taxon>
        <taxon>Clostridium</taxon>
    </lineage>
</organism>
<dbReference type="PIRSF" id="PIRSF006157">
    <property type="entry name" value="Doxgns_DODA"/>
    <property type="match status" value="1"/>
</dbReference>
<dbReference type="SUPFAM" id="SSF53213">
    <property type="entry name" value="LigB-like"/>
    <property type="match status" value="1"/>
</dbReference>
<evidence type="ECO:0000256" key="5">
    <source>
        <dbReference type="ARBA" id="ARBA00023002"/>
    </source>
</evidence>
<reference evidence="8" key="1">
    <citation type="submission" date="2014-12" db="EMBL/GenBank/DDBJ databases">
        <title>Genome sequence of Clostridium beijerinckii strain 59B.</title>
        <authorList>
            <person name="Little G.T."/>
            <person name="Minton N.P."/>
        </authorList>
    </citation>
    <scope>NUCLEOTIDE SEQUENCE [LARGE SCALE GENOMIC DNA]</scope>
    <source>
        <strain evidence="8">59B</strain>
    </source>
</reference>
<dbReference type="InterPro" id="IPR014436">
    <property type="entry name" value="Extradiol_dOase_DODA"/>
</dbReference>
<dbReference type="RefSeq" id="WP_041896555.1">
    <property type="nucleotide sequence ID" value="NZ_CP010086.2"/>
</dbReference>
<dbReference type="Proteomes" id="UP000031866">
    <property type="component" value="Chromosome"/>
</dbReference>
<dbReference type="GO" id="GO:0016702">
    <property type="term" value="F:oxidoreductase activity, acting on single donors with incorporation of molecular oxygen, incorporation of two atoms of oxygen"/>
    <property type="evidence" value="ECO:0007669"/>
    <property type="project" value="UniProtKB-ARBA"/>
</dbReference>
<evidence type="ECO:0000256" key="3">
    <source>
        <dbReference type="ARBA" id="ARBA00022723"/>
    </source>
</evidence>
<dbReference type="Gene3D" id="3.40.830.10">
    <property type="entry name" value="LigB-like"/>
    <property type="match status" value="1"/>
</dbReference>
<evidence type="ECO:0000256" key="4">
    <source>
        <dbReference type="ARBA" id="ARBA00022833"/>
    </source>
</evidence>
<dbReference type="PANTHER" id="PTHR30096">
    <property type="entry name" value="4,5-DOPA DIOXYGENASE EXTRADIOL-LIKE PROTEIN"/>
    <property type="match status" value="1"/>
</dbReference>
<dbReference type="KEGG" id="cbei:LF65_02636"/>
<evidence type="ECO:0000313" key="7">
    <source>
        <dbReference type="EMBL" id="AJG99209.1"/>
    </source>
</evidence>
<evidence type="ECO:0000256" key="2">
    <source>
        <dbReference type="ARBA" id="ARBA00007581"/>
    </source>
</evidence>
<dbReference type="InterPro" id="IPR004183">
    <property type="entry name" value="Xdiol_dOase_suB"/>
</dbReference>
<dbReference type="CDD" id="cd07363">
    <property type="entry name" value="45_DOPA_Dioxygenase"/>
    <property type="match status" value="1"/>
</dbReference>
<dbReference type="Pfam" id="PF02900">
    <property type="entry name" value="LigB"/>
    <property type="match status" value="1"/>
</dbReference>
<dbReference type="PANTHER" id="PTHR30096:SF0">
    <property type="entry name" value="4,5-DOPA DIOXYGENASE EXTRADIOL-LIKE PROTEIN"/>
    <property type="match status" value="1"/>
</dbReference>
<dbReference type="GO" id="GO:0008270">
    <property type="term" value="F:zinc ion binding"/>
    <property type="evidence" value="ECO:0007669"/>
    <property type="project" value="InterPro"/>
</dbReference>
<name>A0A0B5QAH8_CLOBE</name>
<dbReference type="OrthoDB" id="9790889at2"/>
<keyword evidence="3" id="KW-0479">Metal-binding</keyword>
<comment type="similarity">
    <text evidence="2">Belongs to the DODA-type extradiol aromatic ring-opening dioxygenase family.</text>
</comment>
<dbReference type="AlphaFoldDB" id="A0A0B5QAH8"/>
<evidence type="ECO:0000313" key="8">
    <source>
        <dbReference type="Proteomes" id="UP000031866"/>
    </source>
</evidence>
<evidence type="ECO:0000259" key="6">
    <source>
        <dbReference type="Pfam" id="PF02900"/>
    </source>
</evidence>
<protein>
    <submittedName>
        <fullName evidence="7">Dioxygenase</fullName>
    </submittedName>
</protein>
<feature type="domain" description="Extradiol ring-cleavage dioxygenase class III enzyme subunit B" evidence="6">
    <location>
        <begin position="6"/>
        <end position="232"/>
    </location>
</feature>
<dbReference type="STRING" id="1520.LF65_02636"/>
<proteinExistence type="inferred from homology"/>
<dbReference type="GO" id="GO:0008198">
    <property type="term" value="F:ferrous iron binding"/>
    <property type="evidence" value="ECO:0007669"/>
    <property type="project" value="InterPro"/>
</dbReference>
<dbReference type="EMBL" id="CP010086">
    <property type="protein sequence ID" value="AJG99209.1"/>
    <property type="molecule type" value="Genomic_DNA"/>
</dbReference>